<evidence type="ECO:0000256" key="8">
    <source>
        <dbReference type="ARBA" id="ARBA00023143"/>
    </source>
</evidence>
<proteinExistence type="inferred from homology"/>
<evidence type="ECO:0000256" key="7">
    <source>
        <dbReference type="ARBA" id="ARBA00023136"/>
    </source>
</evidence>
<evidence type="ECO:0000256" key="4">
    <source>
        <dbReference type="ARBA" id="ARBA00022475"/>
    </source>
</evidence>
<accession>B7GG29</accession>
<dbReference type="EMBL" id="CP000922">
    <property type="protein sequence ID" value="ACJ34085.1"/>
    <property type="molecule type" value="Genomic_DNA"/>
</dbReference>
<comment type="subcellular location">
    <subcellularLocation>
        <location evidence="1 9">Cell membrane</location>
        <topology evidence="1">Multi-pass membrane protein</topology>
    </subcellularLocation>
    <subcellularLocation>
        <location evidence="9">Bacterial flagellum basal body</location>
    </subcellularLocation>
</comment>
<evidence type="ECO:0000313" key="11">
    <source>
        <dbReference type="Proteomes" id="UP000000742"/>
    </source>
</evidence>
<gene>
    <name evidence="9 10" type="primary">fliQ</name>
    <name evidence="10" type="ordered locus">Aflv_1724</name>
</gene>
<feature type="transmembrane region" description="Helical" evidence="9">
    <location>
        <begin position="16"/>
        <end position="40"/>
    </location>
</feature>
<dbReference type="InterPro" id="IPR002191">
    <property type="entry name" value="Bac_export_3"/>
</dbReference>
<keyword evidence="10" id="KW-0966">Cell projection</keyword>
<dbReference type="PRINTS" id="PR00952">
    <property type="entry name" value="TYPE3IMQPROT"/>
</dbReference>
<evidence type="ECO:0000256" key="6">
    <source>
        <dbReference type="ARBA" id="ARBA00022989"/>
    </source>
</evidence>
<keyword evidence="10" id="KW-0282">Flagellum</keyword>
<dbReference type="AlphaFoldDB" id="B7GG29"/>
<keyword evidence="5 9" id="KW-0812">Transmembrane</keyword>
<dbReference type="GO" id="GO:0009425">
    <property type="term" value="C:bacterial-type flagellum basal body"/>
    <property type="evidence" value="ECO:0007669"/>
    <property type="project" value="UniProtKB-SubCell"/>
</dbReference>
<dbReference type="GO" id="GO:0009306">
    <property type="term" value="P:protein secretion"/>
    <property type="evidence" value="ECO:0007669"/>
    <property type="project" value="InterPro"/>
</dbReference>
<dbReference type="GO" id="GO:0005886">
    <property type="term" value="C:plasma membrane"/>
    <property type="evidence" value="ECO:0007669"/>
    <property type="project" value="UniProtKB-SubCell"/>
</dbReference>
<dbReference type="PANTHER" id="PTHR34040">
    <property type="entry name" value="FLAGELLAR BIOSYNTHETIC PROTEIN FLIQ"/>
    <property type="match status" value="1"/>
</dbReference>
<dbReference type="PIRSF" id="PIRSF004669">
    <property type="entry name" value="FliQ"/>
    <property type="match status" value="1"/>
</dbReference>
<dbReference type="PANTHER" id="PTHR34040:SF2">
    <property type="entry name" value="FLAGELLAR BIOSYNTHETIC PROTEIN FLIQ"/>
    <property type="match status" value="1"/>
</dbReference>
<feature type="transmembrane region" description="Helical" evidence="9">
    <location>
        <begin position="52"/>
        <end position="73"/>
    </location>
</feature>
<keyword evidence="10" id="KW-0969">Cilium</keyword>
<organism evidence="10 11">
    <name type="scientific">Anoxybacillus flavithermus (strain DSM 21510 / WK1)</name>
    <dbReference type="NCBI Taxonomy" id="491915"/>
    <lineage>
        <taxon>Bacteria</taxon>
        <taxon>Bacillati</taxon>
        <taxon>Bacillota</taxon>
        <taxon>Bacilli</taxon>
        <taxon>Bacillales</taxon>
        <taxon>Anoxybacillaceae</taxon>
        <taxon>Anoxybacillus</taxon>
    </lineage>
</organism>
<dbReference type="STRING" id="491915.Aflv_1724"/>
<comment type="similarity">
    <text evidence="2 9">Belongs to the FliQ/MopD/SpaQ family.</text>
</comment>
<dbReference type="InterPro" id="IPR006305">
    <property type="entry name" value="FliQ"/>
</dbReference>
<evidence type="ECO:0000256" key="3">
    <source>
        <dbReference type="ARBA" id="ARBA00021718"/>
    </source>
</evidence>
<keyword evidence="6 9" id="KW-1133">Transmembrane helix</keyword>
<evidence type="ECO:0000256" key="9">
    <source>
        <dbReference type="RuleBase" id="RU364090"/>
    </source>
</evidence>
<keyword evidence="8 9" id="KW-0975">Bacterial flagellum</keyword>
<dbReference type="Proteomes" id="UP000000742">
    <property type="component" value="Chromosome"/>
</dbReference>
<comment type="function">
    <text evidence="9">Role in flagellar biosynthesis.</text>
</comment>
<dbReference type="GO" id="GO:0044780">
    <property type="term" value="P:bacterial-type flagellum assembly"/>
    <property type="evidence" value="ECO:0007669"/>
    <property type="project" value="InterPro"/>
</dbReference>
<dbReference type="HOGENOM" id="CLU_164516_2_0_9"/>
<protein>
    <recommendedName>
        <fullName evidence="3 9">Flagellar biosynthetic protein FliQ</fullName>
    </recommendedName>
</protein>
<dbReference type="eggNOG" id="COG1987">
    <property type="taxonomic scope" value="Bacteria"/>
</dbReference>
<evidence type="ECO:0000256" key="1">
    <source>
        <dbReference type="ARBA" id="ARBA00004651"/>
    </source>
</evidence>
<dbReference type="Pfam" id="PF01313">
    <property type="entry name" value="Bac_export_3"/>
    <property type="match status" value="1"/>
</dbReference>
<dbReference type="NCBIfam" id="TIGR01402">
    <property type="entry name" value="fliQ"/>
    <property type="match status" value="1"/>
</dbReference>
<reference evidence="10 11" key="1">
    <citation type="journal article" date="2008" name="Genome Biol.">
        <title>Encapsulated in silica: genome, proteome and physiology of the thermophilic bacterium Anoxybacillus flavithermus WK1.</title>
        <authorList>
            <person name="Saw J.H."/>
            <person name="Mountain B.W."/>
            <person name="Feng L."/>
            <person name="Omelchenko M.V."/>
            <person name="Hou S."/>
            <person name="Saito J.A."/>
            <person name="Stott M.B."/>
            <person name="Li D."/>
            <person name="Zhao G."/>
            <person name="Wu J."/>
            <person name="Galperin M.Y."/>
            <person name="Koonin E.V."/>
            <person name="Makarova K.S."/>
            <person name="Wolf Y.I."/>
            <person name="Rigden D.J."/>
            <person name="Dunfield P.F."/>
            <person name="Wang L."/>
            <person name="Alam M."/>
        </authorList>
    </citation>
    <scope>NUCLEOTIDE SEQUENCE [LARGE SCALE GENOMIC DNA]</scope>
    <source>
        <strain evidence="11">DSM 21510 / WK1</strain>
    </source>
</reference>
<sequence length="92" mass="10069">MGKMSPDFVIQVAERGVYMVLVVCGPLMLLALAVGLLISILQATTQIQEQTLAFVPKIVAVLLGLVFFGPWMLSRMVSYAYNIFSNLSKFVG</sequence>
<name>B7GG29_ANOFW</name>
<evidence type="ECO:0000313" key="10">
    <source>
        <dbReference type="EMBL" id="ACJ34085.1"/>
    </source>
</evidence>
<evidence type="ECO:0000256" key="5">
    <source>
        <dbReference type="ARBA" id="ARBA00022692"/>
    </source>
</evidence>
<keyword evidence="4 9" id="KW-1003">Cell membrane</keyword>
<evidence type="ECO:0000256" key="2">
    <source>
        <dbReference type="ARBA" id="ARBA00006156"/>
    </source>
</evidence>
<keyword evidence="7 9" id="KW-0472">Membrane</keyword>
<dbReference type="KEGG" id="afl:Aflv_1724"/>